<dbReference type="STRING" id="215743.ROSMUCSMR3_02272"/>
<evidence type="ECO:0000256" key="1">
    <source>
        <dbReference type="ARBA" id="ARBA00005857"/>
    </source>
</evidence>
<dbReference type="InterPro" id="IPR011990">
    <property type="entry name" value="TPR-like_helical_dom_sf"/>
</dbReference>
<dbReference type="CDD" id="cd05804">
    <property type="entry name" value="StaR_like"/>
    <property type="match status" value="1"/>
</dbReference>
<name>A0A0A0HR97_9RHOB</name>
<reference evidence="5 6" key="1">
    <citation type="submission" date="2013-01" db="EMBL/GenBank/DDBJ databases">
        <authorList>
            <person name="Fiebig A."/>
            <person name="Goeker M."/>
            <person name="Klenk H.-P.P."/>
        </authorList>
    </citation>
    <scope>NUCLEOTIDE SEQUENCE [LARGE SCALE GENOMIC DNA]</scope>
    <source>
        <strain evidence="5 6">DSM 17069</strain>
    </source>
</reference>
<gene>
    <name evidence="5" type="ORF">rosmuc_00936</name>
</gene>
<organism evidence="5 6">
    <name type="scientific">Roseovarius mucosus DSM 17069</name>
    <dbReference type="NCBI Taxonomy" id="1288298"/>
    <lineage>
        <taxon>Bacteria</taxon>
        <taxon>Pseudomonadati</taxon>
        <taxon>Pseudomonadota</taxon>
        <taxon>Alphaproteobacteria</taxon>
        <taxon>Rhodobacterales</taxon>
        <taxon>Roseobacteraceae</taxon>
        <taxon>Roseovarius</taxon>
    </lineage>
</organism>
<dbReference type="OrthoDB" id="9815900at2"/>
<keyword evidence="3" id="KW-0677">Repeat</keyword>
<evidence type="ECO:0000256" key="2">
    <source>
        <dbReference type="ARBA" id="ARBA00019992"/>
    </source>
</evidence>
<dbReference type="SUPFAM" id="SSF48452">
    <property type="entry name" value="TPR-like"/>
    <property type="match status" value="1"/>
</dbReference>
<dbReference type="RefSeq" id="WP_037270395.1">
    <property type="nucleotide sequence ID" value="NZ_KN293976.1"/>
</dbReference>
<sequence length="458" mass="51215">MRSDQFGYELTISSPTAAEAWDKMVLAFLAHAAKTPEYLGAVLSQEPDFAMAHATKGLFFLMLGRRELNETAQEAHRSAVDAAQRSVPTAREAGYVRALGAWLDGRPSETVREMEAILTRWPEDALAMKISHATRFILGDGKGMRASIEALLPAYDAKNPARGYLFGCHAFSLEETGDYARAETAGRLGLSLSPDDAWGLHAVAHVFDMTANARAGLNWLEGREHAWTHCNNFRYHVWWHKALMHLDQGEIDAVFDLYDTEIRRDKTDDFRDISNGTSLLMRLELEGHDVGDRWEELAEISERRSEDACLLFADLHYLLALVGDNRDMAVKRMLARMHRDAKQTNAGELMARMANPGLSAATGLEAFGEGDYKTAFLNLGRARRSMQLAGGSHAQRDVFERLTIDAAIRGGFLDEAENILQERATQRAGRLDSYANTRLELISRSRVDWDDADRLPAE</sequence>
<dbReference type="Proteomes" id="UP000030021">
    <property type="component" value="Unassembled WGS sequence"/>
</dbReference>
<proteinExistence type="inferred from homology"/>
<dbReference type="PATRIC" id="fig|1288298.3.peg.949"/>
<evidence type="ECO:0000313" key="5">
    <source>
        <dbReference type="EMBL" id="KGM89139.1"/>
    </source>
</evidence>
<dbReference type="eggNOG" id="COG0457">
    <property type="taxonomic scope" value="Bacteria"/>
</dbReference>
<comment type="similarity">
    <text evidence="1">Belongs to the TTC38 family.</text>
</comment>
<dbReference type="HOGENOM" id="CLU_029972_1_2_5"/>
<evidence type="ECO:0000313" key="6">
    <source>
        <dbReference type="Proteomes" id="UP000030021"/>
    </source>
</evidence>
<keyword evidence="4" id="KW-0802">TPR repeat</keyword>
<accession>A0A0A0HR97</accession>
<comment type="caution">
    <text evidence="5">The sequence shown here is derived from an EMBL/GenBank/DDBJ whole genome shotgun (WGS) entry which is preliminary data.</text>
</comment>
<protein>
    <recommendedName>
        <fullName evidence="2">Tetratricopeptide repeat protein 38</fullName>
    </recommendedName>
</protein>
<dbReference type="PANTHER" id="PTHR16263">
    <property type="entry name" value="TETRATRICOPEPTIDE REPEAT PROTEIN 38"/>
    <property type="match status" value="1"/>
</dbReference>
<dbReference type="InterPro" id="IPR033891">
    <property type="entry name" value="TTC38"/>
</dbReference>
<dbReference type="Gene3D" id="1.25.40.10">
    <property type="entry name" value="Tetratricopeptide repeat domain"/>
    <property type="match status" value="1"/>
</dbReference>
<dbReference type="EMBL" id="AONH01000003">
    <property type="protein sequence ID" value="KGM89139.1"/>
    <property type="molecule type" value="Genomic_DNA"/>
</dbReference>
<evidence type="ECO:0000256" key="4">
    <source>
        <dbReference type="ARBA" id="ARBA00022803"/>
    </source>
</evidence>
<dbReference type="PANTHER" id="PTHR16263:SF4">
    <property type="entry name" value="TETRATRICOPEPTIDE REPEAT PROTEIN 38"/>
    <property type="match status" value="1"/>
</dbReference>
<dbReference type="AlphaFoldDB" id="A0A0A0HR97"/>
<evidence type="ECO:0000256" key="3">
    <source>
        <dbReference type="ARBA" id="ARBA00022737"/>
    </source>
</evidence>